<dbReference type="InterPro" id="IPR055344">
    <property type="entry name" value="SecD_SecF_C_bact"/>
</dbReference>
<dbReference type="EMBL" id="PFVJ01000066">
    <property type="protein sequence ID" value="PJA89649.1"/>
    <property type="molecule type" value="Genomic_DNA"/>
</dbReference>
<dbReference type="InterPro" id="IPR000731">
    <property type="entry name" value="SSD"/>
</dbReference>
<dbReference type="InterPro" id="IPR022645">
    <property type="entry name" value="SecD/SecF_bac"/>
</dbReference>
<dbReference type="GO" id="GO:0015450">
    <property type="term" value="F:protein-transporting ATPase activity"/>
    <property type="evidence" value="ECO:0007669"/>
    <property type="project" value="InterPro"/>
</dbReference>
<dbReference type="GO" id="GO:0005886">
    <property type="term" value="C:plasma membrane"/>
    <property type="evidence" value="ECO:0007669"/>
    <property type="project" value="UniProtKB-SubCell"/>
</dbReference>
<evidence type="ECO:0000256" key="9">
    <source>
        <dbReference type="ARBA" id="ARBA00023136"/>
    </source>
</evidence>
<feature type="transmembrane region" description="Helical" evidence="10">
    <location>
        <begin position="161"/>
        <end position="187"/>
    </location>
</feature>
<reference evidence="13" key="1">
    <citation type="submission" date="2017-09" db="EMBL/GenBank/DDBJ databases">
        <title>Depth-based differentiation of microbial function through sediment-hosted aquifers and enrichment of novel symbionts in the deep terrestrial subsurface.</title>
        <authorList>
            <person name="Probst A.J."/>
            <person name="Ladd B."/>
            <person name="Jarett J.K."/>
            <person name="Geller-Mcgrath D.E."/>
            <person name="Sieber C.M.K."/>
            <person name="Emerson J.B."/>
            <person name="Anantharaman K."/>
            <person name="Thomas B.C."/>
            <person name="Malmstrom R."/>
            <person name="Stieglmeier M."/>
            <person name="Klingl A."/>
            <person name="Woyke T."/>
            <person name="Ryan C.M."/>
            <person name="Banfield J.F."/>
        </authorList>
    </citation>
    <scope>NUCLEOTIDE SEQUENCE [LARGE SCALE GENOMIC DNA]</scope>
</reference>
<keyword evidence="7 10" id="KW-1133">Transmembrane helix</keyword>
<dbReference type="PANTHER" id="PTHR30081">
    <property type="entry name" value="PROTEIN-EXPORT MEMBRANE PROTEIN SEC"/>
    <property type="match status" value="1"/>
</dbReference>
<evidence type="ECO:0000256" key="8">
    <source>
        <dbReference type="ARBA" id="ARBA00023010"/>
    </source>
</evidence>
<comment type="similarity">
    <text evidence="10">Belongs to the SecD/SecF family. SecF subfamily.</text>
</comment>
<comment type="subcellular location">
    <subcellularLocation>
        <location evidence="1 10">Cell membrane</location>
        <topology evidence="1 10">Multi-pass membrane protein</topology>
    </subcellularLocation>
</comment>
<evidence type="ECO:0000256" key="5">
    <source>
        <dbReference type="ARBA" id="ARBA00022692"/>
    </source>
</evidence>
<dbReference type="InterPro" id="IPR048634">
    <property type="entry name" value="SecD_SecF_C"/>
</dbReference>
<dbReference type="PROSITE" id="PS50156">
    <property type="entry name" value="SSD"/>
    <property type="match status" value="1"/>
</dbReference>
<dbReference type="InterPro" id="IPR022813">
    <property type="entry name" value="SecD/SecF_arch_bac"/>
</dbReference>
<feature type="transmembrane region" description="Helical" evidence="10">
    <location>
        <begin position="193"/>
        <end position="214"/>
    </location>
</feature>
<proteinExistence type="inferred from homology"/>
<evidence type="ECO:0000256" key="4">
    <source>
        <dbReference type="ARBA" id="ARBA00022519"/>
    </source>
</evidence>
<evidence type="ECO:0000256" key="7">
    <source>
        <dbReference type="ARBA" id="ARBA00022989"/>
    </source>
</evidence>
<feature type="transmembrane region" description="Helical" evidence="10">
    <location>
        <begin position="245"/>
        <end position="262"/>
    </location>
</feature>
<comment type="subunit">
    <text evidence="10">Forms a complex with SecD. Part of the essential Sec protein translocation apparatus which comprises SecA, SecYEG and auxiliary proteins SecDF. Other proteins may also be involved.</text>
</comment>
<name>A0A2M7Z6A6_9BACT</name>
<dbReference type="HAMAP" id="MF_01464_B">
    <property type="entry name" value="SecF_B"/>
    <property type="match status" value="1"/>
</dbReference>
<keyword evidence="9 10" id="KW-0472">Membrane</keyword>
<keyword evidence="5 10" id="KW-0812">Transmembrane</keyword>
<dbReference type="AlphaFoldDB" id="A0A2M7Z6A6"/>
<feature type="transmembrane region" description="Helical" evidence="10">
    <location>
        <begin position="268"/>
        <end position="293"/>
    </location>
</feature>
<dbReference type="GO" id="GO:0065002">
    <property type="term" value="P:intracellular protein transmembrane transport"/>
    <property type="evidence" value="ECO:0007669"/>
    <property type="project" value="UniProtKB-UniRule"/>
</dbReference>
<evidence type="ECO:0000259" key="11">
    <source>
        <dbReference type="PROSITE" id="PS50156"/>
    </source>
</evidence>
<protein>
    <recommendedName>
        <fullName evidence="10">Protein-export membrane protein SecF</fullName>
    </recommendedName>
</protein>
<feature type="transmembrane region" description="Helical" evidence="10">
    <location>
        <begin position="12"/>
        <end position="34"/>
    </location>
</feature>
<accession>A0A2M7Z6A6</accession>
<dbReference type="PRINTS" id="PR01755">
    <property type="entry name" value="SECFTRNLCASE"/>
</dbReference>
<dbReference type="Pfam" id="PF02355">
    <property type="entry name" value="SecD_SecF_C"/>
    <property type="match status" value="1"/>
</dbReference>
<dbReference type="InterPro" id="IPR022646">
    <property type="entry name" value="SecD/SecF_CS"/>
</dbReference>
<dbReference type="NCBIfam" id="TIGR00966">
    <property type="entry name" value="transloc_SecF"/>
    <property type="match status" value="1"/>
</dbReference>
<keyword evidence="3 10" id="KW-1003">Cell membrane</keyword>
<evidence type="ECO:0000256" key="1">
    <source>
        <dbReference type="ARBA" id="ARBA00004651"/>
    </source>
</evidence>
<keyword evidence="4" id="KW-0997">Cell inner membrane</keyword>
<dbReference type="Proteomes" id="UP000230843">
    <property type="component" value="Unassembled WGS sequence"/>
</dbReference>
<dbReference type="InterPro" id="IPR005665">
    <property type="entry name" value="SecF_bac"/>
</dbReference>
<dbReference type="NCBIfam" id="TIGR00916">
    <property type="entry name" value="2A0604s01"/>
    <property type="match status" value="1"/>
</dbReference>
<evidence type="ECO:0000256" key="3">
    <source>
        <dbReference type="ARBA" id="ARBA00022475"/>
    </source>
</evidence>
<keyword evidence="2 10" id="KW-0813">Transport</keyword>
<dbReference type="PANTHER" id="PTHR30081:SF8">
    <property type="entry name" value="PROTEIN TRANSLOCASE SUBUNIT SECF"/>
    <property type="match status" value="1"/>
</dbReference>
<evidence type="ECO:0000313" key="12">
    <source>
        <dbReference type="EMBL" id="PJA89649.1"/>
    </source>
</evidence>
<evidence type="ECO:0000256" key="10">
    <source>
        <dbReference type="HAMAP-Rule" id="MF_01464"/>
    </source>
</evidence>
<dbReference type="GO" id="GO:0043952">
    <property type="term" value="P:protein transport by the Sec complex"/>
    <property type="evidence" value="ECO:0007669"/>
    <property type="project" value="UniProtKB-UniRule"/>
</dbReference>
<evidence type="ECO:0000256" key="6">
    <source>
        <dbReference type="ARBA" id="ARBA00022927"/>
    </source>
</evidence>
<feature type="transmembrane region" description="Helical" evidence="10">
    <location>
        <begin position="130"/>
        <end position="149"/>
    </location>
</feature>
<feature type="domain" description="SSD" evidence="11">
    <location>
        <begin position="130"/>
        <end position="294"/>
    </location>
</feature>
<evidence type="ECO:0000313" key="13">
    <source>
        <dbReference type="Proteomes" id="UP000230843"/>
    </source>
</evidence>
<dbReference type="GO" id="GO:0006605">
    <property type="term" value="P:protein targeting"/>
    <property type="evidence" value="ECO:0007669"/>
    <property type="project" value="UniProtKB-UniRule"/>
</dbReference>
<keyword evidence="6 10" id="KW-0653">Protein transport</keyword>
<dbReference type="SUPFAM" id="SSF82866">
    <property type="entry name" value="Multidrug efflux transporter AcrB transmembrane domain"/>
    <property type="match status" value="1"/>
</dbReference>
<sequence length="303" mass="33868">MKNSFEIVKFRKFSFAFSAFLVGISIVLLAVYGLKPGIDFTGGSLVEFEFQGDRPSNQELVEVLQDYKSVVVQPVDEKGVLIKMQFINEEEHKDTLSKIRENFETEDNRILEQRFETIGPVISTQLKNRSIYIILTVIVTIVLYVAYAFRKVSRPVQSWKYGISAIIALVHDVVITFGTFAILGKFLGVEVDIAFVVALMTILGYSVNDTIVVFDRVRENLIKKGSDKFVEAINEGVSQTVARSINTSLTTLLVLIALFLFGGDSIHYFSLALIVGIVAGTYSSIFLAAPLLATWQDISNRKR</sequence>
<organism evidence="12 13">
    <name type="scientific">Candidatus Magasanikbacteria bacterium CG_4_9_14_3_um_filter_32_9</name>
    <dbReference type="NCBI Taxonomy" id="1974644"/>
    <lineage>
        <taxon>Bacteria</taxon>
        <taxon>Candidatus Magasanikiibacteriota</taxon>
    </lineage>
</organism>
<comment type="caution">
    <text evidence="12">The sequence shown here is derived from an EMBL/GenBank/DDBJ whole genome shotgun (WGS) entry which is preliminary data.</text>
</comment>
<gene>
    <name evidence="10 12" type="primary">secF</name>
    <name evidence="12" type="ORF">CO137_03170</name>
</gene>
<comment type="function">
    <text evidence="10">Part of the Sec protein translocase complex. Interacts with the SecYEG preprotein conducting channel. SecDF uses the proton motive force (PMF) to complete protein translocation after the ATP-dependent function of SecA.</text>
</comment>
<keyword evidence="8 10" id="KW-0811">Translocation</keyword>
<dbReference type="Gene3D" id="1.20.1640.10">
    <property type="entry name" value="Multidrug efflux transporter AcrB transmembrane domain"/>
    <property type="match status" value="1"/>
</dbReference>
<evidence type="ECO:0000256" key="2">
    <source>
        <dbReference type="ARBA" id="ARBA00022448"/>
    </source>
</evidence>
<dbReference type="Pfam" id="PF07549">
    <property type="entry name" value="Sec_GG"/>
    <property type="match status" value="1"/>
</dbReference>